<dbReference type="EMBL" id="CM056813">
    <property type="protein sequence ID" value="KAJ8639596.1"/>
    <property type="molecule type" value="Genomic_DNA"/>
</dbReference>
<dbReference type="Proteomes" id="UP001234297">
    <property type="component" value="Chromosome 5"/>
</dbReference>
<sequence length="251" mass="27747">MSSPTPPSVNENSNSPYYLHHSDNPGTILVSTPLTGDNYPTWKRAMRMALCAKTKMGLVDGPLPKPISPPADIQAWEHCNFMVLSWILNVLSKTLADSVIYAETVHGVWKELEDRFSRSNAPRIYHLKRSITMIQQGIQSLAEYFTRLKVLWDELASYTVIRDCTCGAHKNCTCDAHKAVSAALQSEKTELPRINGVQHIMGNLAIAPLVAVDKGEVGAGLFAITTMIMVTHAKLAGLSMAILQVFKEWAR</sequence>
<organism evidence="1 2">
    <name type="scientific">Persea americana</name>
    <name type="common">Avocado</name>
    <dbReference type="NCBI Taxonomy" id="3435"/>
    <lineage>
        <taxon>Eukaryota</taxon>
        <taxon>Viridiplantae</taxon>
        <taxon>Streptophyta</taxon>
        <taxon>Embryophyta</taxon>
        <taxon>Tracheophyta</taxon>
        <taxon>Spermatophyta</taxon>
        <taxon>Magnoliopsida</taxon>
        <taxon>Magnoliidae</taxon>
        <taxon>Laurales</taxon>
        <taxon>Lauraceae</taxon>
        <taxon>Persea</taxon>
    </lineage>
</organism>
<protein>
    <submittedName>
        <fullName evidence="1">Uncharacterized protein</fullName>
    </submittedName>
</protein>
<name>A0ACC2M1E5_PERAE</name>
<evidence type="ECO:0000313" key="2">
    <source>
        <dbReference type="Proteomes" id="UP001234297"/>
    </source>
</evidence>
<keyword evidence="2" id="KW-1185">Reference proteome</keyword>
<comment type="caution">
    <text evidence="1">The sequence shown here is derived from an EMBL/GenBank/DDBJ whole genome shotgun (WGS) entry which is preliminary data.</text>
</comment>
<reference evidence="1 2" key="1">
    <citation type="journal article" date="2022" name="Hortic Res">
        <title>A haplotype resolved chromosomal level avocado genome allows analysis of novel avocado genes.</title>
        <authorList>
            <person name="Nath O."/>
            <person name="Fletcher S.J."/>
            <person name="Hayward A."/>
            <person name="Shaw L.M."/>
            <person name="Masouleh A.K."/>
            <person name="Furtado A."/>
            <person name="Henry R.J."/>
            <person name="Mitter N."/>
        </authorList>
    </citation>
    <scope>NUCLEOTIDE SEQUENCE [LARGE SCALE GENOMIC DNA]</scope>
    <source>
        <strain evidence="2">cv. Hass</strain>
    </source>
</reference>
<accession>A0ACC2M1E5</accession>
<evidence type="ECO:0000313" key="1">
    <source>
        <dbReference type="EMBL" id="KAJ8639596.1"/>
    </source>
</evidence>
<proteinExistence type="predicted"/>
<gene>
    <name evidence="1" type="ORF">MRB53_016290</name>
</gene>